<gene>
    <name evidence="1" type="ORF">PVAP13_6KG334806</name>
</gene>
<dbReference type="EMBL" id="CM029047">
    <property type="protein sequence ID" value="KAG2584684.1"/>
    <property type="molecule type" value="Genomic_DNA"/>
</dbReference>
<proteinExistence type="predicted"/>
<organism evidence="1 2">
    <name type="scientific">Panicum virgatum</name>
    <name type="common">Blackwell switchgrass</name>
    <dbReference type="NCBI Taxonomy" id="38727"/>
    <lineage>
        <taxon>Eukaryota</taxon>
        <taxon>Viridiplantae</taxon>
        <taxon>Streptophyta</taxon>
        <taxon>Embryophyta</taxon>
        <taxon>Tracheophyta</taxon>
        <taxon>Spermatophyta</taxon>
        <taxon>Magnoliopsida</taxon>
        <taxon>Liliopsida</taxon>
        <taxon>Poales</taxon>
        <taxon>Poaceae</taxon>
        <taxon>PACMAD clade</taxon>
        <taxon>Panicoideae</taxon>
        <taxon>Panicodae</taxon>
        <taxon>Paniceae</taxon>
        <taxon>Panicinae</taxon>
        <taxon>Panicum</taxon>
        <taxon>Panicum sect. Hiantes</taxon>
    </lineage>
</organism>
<evidence type="ECO:0000313" key="1">
    <source>
        <dbReference type="EMBL" id="KAG2584684.1"/>
    </source>
</evidence>
<name>A0A8T0RGW9_PANVG</name>
<dbReference type="AlphaFoldDB" id="A0A8T0RGW9"/>
<reference evidence="1" key="1">
    <citation type="submission" date="2020-05" db="EMBL/GenBank/DDBJ databases">
        <title>WGS assembly of Panicum virgatum.</title>
        <authorList>
            <person name="Lovell J.T."/>
            <person name="Jenkins J."/>
            <person name="Shu S."/>
            <person name="Juenger T.E."/>
            <person name="Schmutz J."/>
        </authorList>
    </citation>
    <scope>NUCLEOTIDE SEQUENCE</scope>
    <source>
        <strain evidence="1">AP13</strain>
    </source>
</reference>
<dbReference type="Proteomes" id="UP000823388">
    <property type="component" value="Chromosome 6K"/>
</dbReference>
<evidence type="ECO:0000313" key="2">
    <source>
        <dbReference type="Proteomes" id="UP000823388"/>
    </source>
</evidence>
<comment type="caution">
    <text evidence="1">The sequence shown here is derived from an EMBL/GenBank/DDBJ whole genome shotgun (WGS) entry which is preliminary data.</text>
</comment>
<protein>
    <submittedName>
        <fullName evidence="1">Uncharacterized protein</fullName>
    </submittedName>
</protein>
<accession>A0A8T0RGW9</accession>
<keyword evidence="2" id="KW-1185">Reference proteome</keyword>
<sequence>MNTKKKPIFFYLRCAAQVTHPTGRALGILNSARGHGLILRGDRDALGSPVSPTGRGDGRAPAIVAAGAGGSRRYGQEPSAHAAGFASWRPQAIRLQLRLVRLDKSCAAGSLSGFQQSFRRGMGGALSRSAGFPCPDNISLARRHRYATLILY</sequence>